<evidence type="ECO:0000256" key="9">
    <source>
        <dbReference type="ARBA" id="ARBA00023136"/>
    </source>
</evidence>
<proteinExistence type="predicted"/>
<keyword evidence="3" id="KW-1134">Transmembrane beta strand</keyword>
<evidence type="ECO:0000256" key="5">
    <source>
        <dbReference type="ARBA" id="ARBA00022692"/>
    </source>
</evidence>
<dbReference type="PANTHER" id="PTHR32552">
    <property type="entry name" value="FERRICHROME IRON RECEPTOR-RELATED"/>
    <property type="match status" value="1"/>
</dbReference>
<dbReference type="AlphaFoldDB" id="A0A239G1M5"/>
<dbReference type="InterPro" id="IPR000531">
    <property type="entry name" value="Beta-barrel_TonB"/>
</dbReference>
<evidence type="ECO:0000313" key="13">
    <source>
        <dbReference type="Proteomes" id="UP000198281"/>
    </source>
</evidence>
<evidence type="ECO:0000259" key="11">
    <source>
        <dbReference type="Pfam" id="PF00593"/>
    </source>
</evidence>
<keyword evidence="7" id="KW-0406">Ion transport</keyword>
<dbReference type="GO" id="GO:0006826">
    <property type="term" value="P:iron ion transport"/>
    <property type="evidence" value="ECO:0007669"/>
    <property type="project" value="UniProtKB-KW"/>
</dbReference>
<evidence type="ECO:0000256" key="10">
    <source>
        <dbReference type="ARBA" id="ARBA00023237"/>
    </source>
</evidence>
<comment type="subcellular location">
    <subcellularLocation>
        <location evidence="1">Cell outer membrane</location>
        <topology evidence="1">Multi-pass membrane protein</topology>
    </subcellularLocation>
</comment>
<evidence type="ECO:0000256" key="8">
    <source>
        <dbReference type="ARBA" id="ARBA00023077"/>
    </source>
</evidence>
<keyword evidence="10" id="KW-0998">Cell outer membrane</keyword>
<reference evidence="13" key="1">
    <citation type="submission" date="2017-06" db="EMBL/GenBank/DDBJ databases">
        <authorList>
            <person name="Varghese N."/>
            <person name="Submissions S."/>
        </authorList>
    </citation>
    <scope>NUCLEOTIDE SEQUENCE [LARGE SCALE GENOMIC DNA]</scope>
    <source>
        <strain evidence="13">LNB2</strain>
    </source>
</reference>
<evidence type="ECO:0000256" key="6">
    <source>
        <dbReference type="ARBA" id="ARBA00023004"/>
    </source>
</evidence>
<dbReference type="Pfam" id="PF00593">
    <property type="entry name" value="TonB_dep_Rec_b-barrel"/>
    <property type="match status" value="1"/>
</dbReference>
<dbReference type="InterPro" id="IPR036942">
    <property type="entry name" value="Beta-barrel_TonB_sf"/>
</dbReference>
<evidence type="ECO:0000256" key="1">
    <source>
        <dbReference type="ARBA" id="ARBA00004571"/>
    </source>
</evidence>
<feature type="domain" description="TonB-dependent receptor-like beta-barrel" evidence="11">
    <location>
        <begin position="11"/>
        <end position="117"/>
    </location>
</feature>
<evidence type="ECO:0000256" key="7">
    <source>
        <dbReference type="ARBA" id="ARBA00023065"/>
    </source>
</evidence>
<evidence type="ECO:0000256" key="3">
    <source>
        <dbReference type="ARBA" id="ARBA00022452"/>
    </source>
</evidence>
<gene>
    <name evidence="12" type="ORF">SAMN06295912_110150</name>
</gene>
<keyword evidence="9" id="KW-0472">Membrane</keyword>
<keyword evidence="12" id="KW-0675">Receptor</keyword>
<keyword evidence="6" id="KW-0408">Iron</keyword>
<evidence type="ECO:0000256" key="4">
    <source>
        <dbReference type="ARBA" id="ARBA00022496"/>
    </source>
</evidence>
<keyword evidence="5" id="KW-0812">Transmembrane</keyword>
<evidence type="ECO:0000256" key="2">
    <source>
        <dbReference type="ARBA" id="ARBA00022448"/>
    </source>
</evidence>
<dbReference type="Gene3D" id="2.40.170.20">
    <property type="entry name" value="TonB-dependent receptor, beta-barrel domain"/>
    <property type="match status" value="1"/>
</dbReference>
<name>A0A239G1M5_9SPHN</name>
<keyword evidence="13" id="KW-1185">Reference proteome</keyword>
<keyword evidence="4" id="KW-0410">Iron transport</keyword>
<sequence length="155" mass="16764">MDHSEGGRSIGNVGYTDAKLSEDQISSVVIATGRKGDRLAFVPKWNVSGSAEYTFPLSDNLDGLVRMDAAYTSNSYSTLSPLDVYRRKVDGFELVNARIGTQASDGDWSAYLFVNNVFDAAAVNSRSSSANTGGKTVTYSAPPRTFGLTLTKRFR</sequence>
<dbReference type="RefSeq" id="WP_281253535.1">
    <property type="nucleotide sequence ID" value="NZ_FZOS01000010.1"/>
</dbReference>
<keyword evidence="2" id="KW-0813">Transport</keyword>
<organism evidence="12 13">
    <name type="scientific">Edaphosphingomonas laterariae</name>
    <dbReference type="NCBI Taxonomy" id="861865"/>
    <lineage>
        <taxon>Bacteria</taxon>
        <taxon>Pseudomonadati</taxon>
        <taxon>Pseudomonadota</taxon>
        <taxon>Alphaproteobacteria</taxon>
        <taxon>Sphingomonadales</taxon>
        <taxon>Rhizorhabdaceae</taxon>
        <taxon>Edaphosphingomonas</taxon>
    </lineage>
</organism>
<keyword evidence="8" id="KW-0798">TonB box</keyword>
<evidence type="ECO:0000313" key="12">
    <source>
        <dbReference type="EMBL" id="SNS63071.1"/>
    </source>
</evidence>
<dbReference type="Proteomes" id="UP000198281">
    <property type="component" value="Unassembled WGS sequence"/>
</dbReference>
<accession>A0A239G1M5</accession>
<dbReference type="EMBL" id="FZOS01000010">
    <property type="protein sequence ID" value="SNS63071.1"/>
    <property type="molecule type" value="Genomic_DNA"/>
</dbReference>
<protein>
    <submittedName>
        <fullName evidence="12">TonB dependent receptor</fullName>
    </submittedName>
</protein>
<dbReference type="GO" id="GO:0009279">
    <property type="term" value="C:cell outer membrane"/>
    <property type="evidence" value="ECO:0007669"/>
    <property type="project" value="UniProtKB-SubCell"/>
</dbReference>
<dbReference type="SUPFAM" id="SSF56935">
    <property type="entry name" value="Porins"/>
    <property type="match status" value="1"/>
</dbReference>
<dbReference type="PANTHER" id="PTHR32552:SF81">
    <property type="entry name" value="TONB-DEPENDENT OUTER MEMBRANE RECEPTOR"/>
    <property type="match status" value="1"/>
</dbReference>
<dbReference type="InterPro" id="IPR039426">
    <property type="entry name" value="TonB-dep_rcpt-like"/>
</dbReference>